<dbReference type="InterPro" id="IPR016187">
    <property type="entry name" value="CTDL_fold"/>
</dbReference>
<dbReference type="PANTHER" id="PTHR22803">
    <property type="entry name" value="MANNOSE, PHOSPHOLIPASE, LECTIN RECEPTOR RELATED"/>
    <property type="match status" value="1"/>
</dbReference>
<name>A0A7S3HNV4_9STRA</name>
<evidence type="ECO:0000259" key="3">
    <source>
        <dbReference type="PROSITE" id="PS50041"/>
    </source>
</evidence>
<feature type="chain" id="PRO_5030675389" description="C-type lectin domain-containing protein" evidence="2">
    <location>
        <begin position="23"/>
        <end position="1374"/>
    </location>
</feature>
<evidence type="ECO:0000256" key="2">
    <source>
        <dbReference type="SAM" id="SignalP"/>
    </source>
</evidence>
<proteinExistence type="predicted"/>
<organism evidence="4">
    <name type="scientific">Spumella elongata</name>
    <dbReference type="NCBI Taxonomy" id="89044"/>
    <lineage>
        <taxon>Eukaryota</taxon>
        <taxon>Sar</taxon>
        <taxon>Stramenopiles</taxon>
        <taxon>Ochrophyta</taxon>
        <taxon>Chrysophyceae</taxon>
        <taxon>Chromulinales</taxon>
        <taxon>Chromulinaceae</taxon>
        <taxon>Spumella</taxon>
    </lineage>
</organism>
<keyword evidence="2" id="KW-0732">Signal</keyword>
<evidence type="ECO:0000256" key="1">
    <source>
        <dbReference type="SAM" id="MobiDB-lite"/>
    </source>
</evidence>
<feature type="signal peptide" evidence="2">
    <location>
        <begin position="1"/>
        <end position="22"/>
    </location>
</feature>
<feature type="region of interest" description="Disordered" evidence="1">
    <location>
        <begin position="23"/>
        <end position="50"/>
    </location>
</feature>
<dbReference type="InterPro" id="IPR001304">
    <property type="entry name" value="C-type_lectin-like"/>
</dbReference>
<dbReference type="SUPFAM" id="SSF56436">
    <property type="entry name" value="C-type lectin-like"/>
    <property type="match status" value="1"/>
</dbReference>
<dbReference type="InterPro" id="IPR050111">
    <property type="entry name" value="C-type_lectin/snaclec_domain"/>
</dbReference>
<feature type="domain" description="C-type lectin" evidence="3">
    <location>
        <begin position="283"/>
        <end position="437"/>
    </location>
</feature>
<dbReference type="CDD" id="cd00037">
    <property type="entry name" value="CLECT"/>
    <property type="match status" value="1"/>
</dbReference>
<dbReference type="Pfam" id="PF00059">
    <property type="entry name" value="Lectin_C"/>
    <property type="match status" value="1"/>
</dbReference>
<sequence>MTKRMILVLIVCIAIFVRLGSATSPSRAPSCVPSRIPSGAPSRVPSASPSLIPTSTPSVVPKAQWVADSINITTQSTTANAKIDYYIDINSNSLLFDDEVGNYRLNFHYKNRHGLNYVAQSGCIKGTAKGVPIQKTINQLNLYFRDSNNETQVDPSGPVKTMQSIYTIKVKNYFNPNNHTTNYQYQLHMELYSKQRLNETLAIFLSHEECAPFRTIGQWDDPYRWDTQQVPTSLTEVTIPVDAGVIKLSQDVSVASLTMLGGHILGYDTYCPFGWSVEPGDSSGIKCYQLHEKPVPFNEAERTCNAVKGLGSESRHLVHIRDRAELLVVQRMCRGLTGYAAHSKGCWIGLWDQNGSGDFRWISPVAIGTPTDPDLDVGMFLDWRRDEPNNHTISEGLETPGGERCAALVPWQEDPLLLEQGSWNDDSCNVAKPFVCQIFGNTARYTLTVHGHTTLTSGRLEGGIIATGAGATDISHVTVFRSGRIHISTGGASCALGKVILQDGASLEVHSNAFTMGDAYLGEPVNSTLSAALQNHTLGPSFQTMQSNVYVAAGATLLLGAGTMYQNITINARAFVDGTLFVSANTDVYLYQGADMSKSTVTVAAASSKVHLSGYNSRLSTYDAYELQVSHRGEVNGEFYRDFHREEANMHLGNTTGVYRLRVGADVTRCIPYNATASELTTILNALPSVTQRSGVTVRRYGSPTDPRFRFGYTYRIETDSVRTQFYAQGPLSMAIHCYGFDNGCGCAETKVVLVDATGMPQCPASSTATERSPLSDPNACVVAPTLGVSVISSLAHTSASGAGSIVVEEGVHRFPPISTCTLAVTAGTGVVASDTITWSGISVTGGGRLVVAGTSWASWDSTYALYAPEWTTKRGELRSLSTASPFLMSVDKFYLSGLGSVLSSCPSSNMTWNSGTWDGGIIGGRSTLNIMQALNATGTTKSLRYGMTLFINEAATVKWTSGNISLADGADFTVEGQLVIDNSDGAEELFIGMAQLLEAPASDPTGAVLLSQDPGRDWHGYYGDELTAELRGGWYQNPLCGDQCLATNHLTIRAAGAVVCRDDTQVTFSLPLDLVGESTLTIRSNVDITMASGGICGNKVVVDISSGTKLELSGGRMLMEATCTIQGQGDLLVTGGSHDLSFSIDARITIEGGTMVWPDSRGSGQTITFNGGLVMQKTGALIVFPFSTNIVIYDDVYLRDESLIQFPLIGVAAQASLFDEQDAPDPAPRGILTSNKTMRWEGGTLRGKADFKANGELFLDGGKKYIKSLAKLVNQGHCEWGTGDLISSDSGDFLNLGTVQMMAGVRGFASNAMYQGTELPIESGGDVFALEYHSWDMDNGGLDYTQYVEERTRFVSRAPNGWTVEEQKAAEGL</sequence>
<protein>
    <recommendedName>
        <fullName evidence="3">C-type lectin domain-containing protein</fullName>
    </recommendedName>
</protein>
<dbReference type="SMART" id="SM00034">
    <property type="entry name" value="CLECT"/>
    <property type="match status" value="1"/>
</dbReference>
<accession>A0A7S3HNV4</accession>
<dbReference type="PROSITE" id="PS50041">
    <property type="entry name" value="C_TYPE_LECTIN_2"/>
    <property type="match status" value="1"/>
</dbReference>
<dbReference type="Gene3D" id="3.10.100.10">
    <property type="entry name" value="Mannose-Binding Protein A, subunit A"/>
    <property type="match status" value="1"/>
</dbReference>
<reference evidence="4" key="1">
    <citation type="submission" date="2021-01" db="EMBL/GenBank/DDBJ databases">
        <authorList>
            <person name="Corre E."/>
            <person name="Pelletier E."/>
            <person name="Niang G."/>
            <person name="Scheremetjew M."/>
            <person name="Finn R."/>
            <person name="Kale V."/>
            <person name="Holt S."/>
            <person name="Cochrane G."/>
            <person name="Meng A."/>
            <person name="Brown T."/>
            <person name="Cohen L."/>
        </authorList>
    </citation>
    <scope>NUCLEOTIDE SEQUENCE</scope>
    <source>
        <strain evidence="4">CCAP 955/1</strain>
    </source>
</reference>
<dbReference type="EMBL" id="HBIC01058050">
    <property type="protein sequence ID" value="CAE0300918.1"/>
    <property type="molecule type" value="Transcribed_RNA"/>
</dbReference>
<gene>
    <name evidence="4" type="ORF">SELO1098_LOCUS29774</name>
</gene>
<dbReference type="InterPro" id="IPR016186">
    <property type="entry name" value="C-type_lectin-like/link_sf"/>
</dbReference>
<evidence type="ECO:0000313" key="4">
    <source>
        <dbReference type="EMBL" id="CAE0300918.1"/>
    </source>
</evidence>